<keyword evidence="6" id="KW-0503">Monooxygenase</keyword>
<dbReference type="GO" id="GO:0008340">
    <property type="term" value="P:determination of adult lifespan"/>
    <property type="evidence" value="ECO:0007669"/>
    <property type="project" value="TreeGrafter"/>
</dbReference>
<feature type="non-terminal residue" evidence="9">
    <location>
        <position position="387"/>
    </location>
</feature>
<proteinExistence type="inferred from homology"/>
<dbReference type="HAMAP" id="MF_01658">
    <property type="entry name" value="COQ7"/>
    <property type="match status" value="1"/>
</dbReference>
<comment type="pathway">
    <text evidence="1">Cofactor biosynthesis; ubiquinone biosynthesis.</text>
</comment>
<evidence type="ECO:0000256" key="2">
    <source>
        <dbReference type="ARBA" id="ARBA00022688"/>
    </source>
</evidence>
<accession>A0A7R8ZVR5</accession>
<feature type="region of interest" description="Disordered" evidence="8">
    <location>
        <begin position="53"/>
        <end position="85"/>
    </location>
</feature>
<dbReference type="GO" id="GO:0005634">
    <property type="term" value="C:nucleus"/>
    <property type="evidence" value="ECO:0007669"/>
    <property type="project" value="TreeGrafter"/>
</dbReference>
<dbReference type="GO" id="GO:0006744">
    <property type="term" value="P:ubiquinone biosynthetic process"/>
    <property type="evidence" value="ECO:0007669"/>
    <property type="project" value="UniProtKB-KW"/>
</dbReference>
<dbReference type="GO" id="GO:0010468">
    <property type="term" value="P:regulation of gene expression"/>
    <property type="evidence" value="ECO:0007669"/>
    <property type="project" value="TreeGrafter"/>
</dbReference>
<dbReference type="PANTHER" id="PTHR11237">
    <property type="entry name" value="COENZYME Q10 BIOSYNTHESIS PROTEIN 7"/>
    <property type="match status" value="1"/>
</dbReference>
<dbReference type="SUPFAM" id="SSF47240">
    <property type="entry name" value="Ferritin-like"/>
    <property type="match status" value="1"/>
</dbReference>
<dbReference type="GO" id="GO:0046872">
    <property type="term" value="F:metal ion binding"/>
    <property type="evidence" value="ECO:0007669"/>
    <property type="project" value="UniProtKB-KW"/>
</dbReference>
<keyword evidence="7" id="KW-0472">Membrane</keyword>
<organism evidence="9">
    <name type="scientific">Cyprideis torosa</name>
    <dbReference type="NCBI Taxonomy" id="163714"/>
    <lineage>
        <taxon>Eukaryota</taxon>
        <taxon>Metazoa</taxon>
        <taxon>Ecdysozoa</taxon>
        <taxon>Arthropoda</taxon>
        <taxon>Crustacea</taxon>
        <taxon>Oligostraca</taxon>
        <taxon>Ostracoda</taxon>
        <taxon>Podocopa</taxon>
        <taxon>Podocopida</taxon>
        <taxon>Cytherocopina</taxon>
        <taxon>Cytheroidea</taxon>
        <taxon>Cytherideidae</taxon>
        <taxon>Cyprideis</taxon>
    </lineage>
</organism>
<dbReference type="OrthoDB" id="275371at2759"/>
<keyword evidence="3" id="KW-0479">Metal-binding</keyword>
<dbReference type="InterPro" id="IPR009078">
    <property type="entry name" value="Ferritin-like_SF"/>
</dbReference>
<sequence>GAFEDRGEGGGDHHLGGRRHRQGLGQGQRPFQEALLVAIFLFGFVSFADKHAETSQEEAEAGQEEEVEEAQAPREGERGFQASVPRSPWGGRRCGVPQRRQFRLKRRACVIVGRMRGFWARKIAGVKRGKALVAFGATTRRDLCDMSVYLRLFVVPLRPSEPLRGLGLFWARSPQCSCSRFLSLSAPARTEKVGGVGTPVPDDYLRRLRAERERTALVDRILRVDHAGELGADRIYAGQYAVLGKTPIGPTLKHMWEQEQHHRATFEELLPRYRARPTIMIPIWNVAAYALGVGTALLGKEAAMACTVAVETVIADHYNNQIRALIENGGMEHHKELLEIISKFRDDEMEHHDCALEHDAEKAPAYKFLSQVIKGGCHVAIWISERI</sequence>
<dbReference type="AlphaFoldDB" id="A0A7R8ZVR5"/>
<evidence type="ECO:0000256" key="8">
    <source>
        <dbReference type="SAM" id="MobiDB-lite"/>
    </source>
</evidence>
<feature type="region of interest" description="Disordered" evidence="8">
    <location>
        <begin position="1"/>
        <end position="26"/>
    </location>
</feature>
<protein>
    <submittedName>
        <fullName evidence="9">Uncharacterized protein</fullName>
    </submittedName>
</protein>
<dbReference type="GO" id="GO:2000377">
    <property type="term" value="P:regulation of reactive oxygen species metabolic process"/>
    <property type="evidence" value="ECO:0007669"/>
    <property type="project" value="TreeGrafter"/>
</dbReference>
<evidence type="ECO:0000256" key="6">
    <source>
        <dbReference type="ARBA" id="ARBA00023033"/>
    </source>
</evidence>
<keyword evidence="4" id="KW-0560">Oxidoreductase</keyword>
<gene>
    <name evidence="9" type="ORF">CTOB1V02_LOCUS11363</name>
</gene>
<dbReference type="GO" id="GO:0005743">
    <property type="term" value="C:mitochondrial inner membrane"/>
    <property type="evidence" value="ECO:0007669"/>
    <property type="project" value="TreeGrafter"/>
</dbReference>
<dbReference type="EMBL" id="OB666480">
    <property type="protein sequence ID" value="CAD7233542.1"/>
    <property type="molecule type" value="Genomic_DNA"/>
</dbReference>
<evidence type="ECO:0000256" key="3">
    <source>
        <dbReference type="ARBA" id="ARBA00022723"/>
    </source>
</evidence>
<evidence type="ECO:0000256" key="7">
    <source>
        <dbReference type="ARBA" id="ARBA00023136"/>
    </source>
</evidence>
<keyword evidence="2" id="KW-0831">Ubiquinone biosynthesis</keyword>
<evidence type="ECO:0000256" key="4">
    <source>
        <dbReference type="ARBA" id="ARBA00023002"/>
    </source>
</evidence>
<dbReference type="CDD" id="cd01042">
    <property type="entry name" value="DMQH"/>
    <property type="match status" value="1"/>
</dbReference>
<feature type="compositionally biased region" description="Acidic residues" evidence="8">
    <location>
        <begin position="55"/>
        <end position="69"/>
    </location>
</feature>
<keyword evidence="5" id="KW-0408">Iron</keyword>
<dbReference type="GO" id="GO:0008682">
    <property type="term" value="F:3-demethoxyubiquinol 3-hydroxylase activity"/>
    <property type="evidence" value="ECO:0007669"/>
    <property type="project" value="TreeGrafter"/>
</dbReference>
<reference evidence="9" key="1">
    <citation type="submission" date="2020-11" db="EMBL/GenBank/DDBJ databases">
        <authorList>
            <person name="Tran Van P."/>
        </authorList>
    </citation>
    <scope>NUCLEOTIDE SEQUENCE</scope>
</reference>
<dbReference type="InterPro" id="IPR011566">
    <property type="entry name" value="Ubq_synth_Coq7"/>
</dbReference>
<feature type="compositionally biased region" description="Basic and acidic residues" evidence="8">
    <location>
        <begin position="1"/>
        <end position="15"/>
    </location>
</feature>
<evidence type="ECO:0000256" key="5">
    <source>
        <dbReference type="ARBA" id="ARBA00023004"/>
    </source>
</evidence>
<evidence type="ECO:0000313" key="9">
    <source>
        <dbReference type="EMBL" id="CAD7233542.1"/>
    </source>
</evidence>
<dbReference type="Pfam" id="PF03232">
    <property type="entry name" value="COQ7"/>
    <property type="match status" value="1"/>
</dbReference>
<name>A0A7R8ZVR5_9CRUS</name>
<evidence type="ECO:0000256" key="1">
    <source>
        <dbReference type="ARBA" id="ARBA00004749"/>
    </source>
</evidence>
<dbReference type="PANTHER" id="PTHR11237:SF4">
    <property type="entry name" value="5-DEMETHOXYUBIQUINONE HYDROXYLASE, MITOCHONDRIAL"/>
    <property type="match status" value="1"/>
</dbReference>